<accession>A0AAE8SUG0</accession>
<organism evidence="2 3">
    <name type="scientific">Cephalotrichum gorgonifer</name>
    <dbReference type="NCBI Taxonomy" id="2041049"/>
    <lineage>
        <taxon>Eukaryota</taxon>
        <taxon>Fungi</taxon>
        <taxon>Dikarya</taxon>
        <taxon>Ascomycota</taxon>
        <taxon>Pezizomycotina</taxon>
        <taxon>Sordariomycetes</taxon>
        <taxon>Hypocreomycetidae</taxon>
        <taxon>Microascales</taxon>
        <taxon>Microascaceae</taxon>
        <taxon>Cephalotrichum</taxon>
    </lineage>
</organism>
<name>A0AAE8SUG0_9PEZI</name>
<feature type="signal peptide" evidence="1">
    <location>
        <begin position="1"/>
        <end position="21"/>
    </location>
</feature>
<keyword evidence="3" id="KW-1185">Reference proteome</keyword>
<dbReference type="Proteomes" id="UP001187682">
    <property type="component" value="Unassembled WGS sequence"/>
</dbReference>
<evidence type="ECO:0000313" key="3">
    <source>
        <dbReference type="Proteomes" id="UP001187682"/>
    </source>
</evidence>
<proteinExistence type="predicted"/>
<dbReference type="PANTHER" id="PTHR35605:SF1">
    <property type="entry name" value="ECP2 EFFECTOR PROTEIN DOMAIN-CONTAINING PROTEIN-RELATED"/>
    <property type="match status" value="1"/>
</dbReference>
<feature type="chain" id="PRO_5041926717" evidence="1">
    <location>
        <begin position="22"/>
        <end position="219"/>
    </location>
</feature>
<dbReference type="EMBL" id="ONZQ02000005">
    <property type="protein sequence ID" value="SPO01665.1"/>
    <property type="molecule type" value="Genomic_DNA"/>
</dbReference>
<sequence length="219" mass="24040">MRVSVISAATLLALGTQGILASVIPDVEHHEISAHEELEAEGFTIFEPSFTGDFGPNGVTMTLNGTIEEVIGQAEAMQPGFTKKINKLIADRHNDAAGIAAGDDSWRHRLVATKDCALDGWAKEYRILQGIDYLNSLPNGVVQLEKYGCSRVSCSYNSAIYLCWQPFAGAPDLYTPSWAYVADYAEGIVREWCPKDDGRVRGKAWYPKGMAVHVRKDNC</sequence>
<dbReference type="PANTHER" id="PTHR35605">
    <property type="entry name" value="ECP2 EFFECTOR PROTEIN DOMAIN-CONTAINING PROTEIN-RELATED"/>
    <property type="match status" value="1"/>
</dbReference>
<dbReference type="AlphaFoldDB" id="A0AAE8SUG0"/>
<evidence type="ECO:0000313" key="2">
    <source>
        <dbReference type="EMBL" id="SPO01665.1"/>
    </source>
</evidence>
<keyword evidence="1" id="KW-0732">Signal</keyword>
<comment type="caution">
    <text evidence="2">The sequence shown here is derived from an EMBL/GenBank/DDBJ whole genome shotgun (WGS) entry which is preliminary data.</text>
</comment>
<reference evidence="2" key="1">
    <citation type="submission" date="2018-03" db="EMBL/GenBank/DDBJ databases">
        <authorList>
            <person name="Guldener U."/>
        </authorList>
    </citation>
    <scope>NUCLEOTIDE SEQUENCE</scope>
</reference>
<gene>
    <name evidence="2" type="ORF">DNG_04338</name>
</gene>
<evidence type="ECO:0000256" key="1">
    <source>
        <dbReference type="SAM" id="SignalP"/>
    </source>
</evidence>
<protein>
    <submittedName>
        <fullName evidence="2">Uncharacterized protein</fullName>
    </submittedName>
</protein>